<dbReference type="VEuPathDB" id="FungiDB:EMCG_05355"/>
<dbReference type="EMBL" id="LCZI01001656">
    <property type="protein sequence ID" value="KKZ59826.1"/>
    <property type="molecule type" value="Genomic_DNA"/>
</dbReference>
<dbReference type="OrthoDB" id="5346581at2759"/>
<dbReference type="Proteomes" id="UP000034164">
    <property type="component" value="Unassembled WGS sequence"/>
</dbReference>
<name>A0A0G2J684_9EURO</name>
<comment type="caution">
    <text evidence="1">The sequence shown here is derived from an EMBL/GenBank/DDBJ whole genome shotgun (WGS) entry which is preliminary data.</text>
</comment>
<sequence>MHLRELAATAILDISVILHTATLHPDGGPKLPEGSDPIPPWEPISLSTMLYAVSFLAPLWFLRCCWSLGRSPNLWGVVVFDRGPQEGARRVYSLSLAQHFRIGTRKSRRNVEEVEEIEGGASEGSFSRRFLLSREKSKTLTQLLNIDGSCPNAARRQKFVEVKPGTRQGPQYFPLTNARR</sequence>
<protein>
    <submittedName>
        <fullName evidence="1">Uncharacterized protein</fullName>
    </submittedName>
</protein>
<proteinExistence type="predicted"/>
<accession>A0A0G2J684</accession>
<evidence type="ECO:0000313" key="2">
    <source>
        <dbReference type="Proteomes" id="UP000034164"/>
    </source>
</evidence>
<dbReference type="AlphaFoldDB" id="A0A0G2J684"/>
<gene>
    <name evidence="1" type="ORF">EMCG_05355</name>
</gene>
<evidence type="ECO:0000313" key="1">
    <source>
        <dbReference type="EMBL" id="KKZ59826.1"/>
    </source>
</evidence>
<organism evidence="1 2">
    <name type="scientific">[Emmonsia] crescens</name>
    <dbReference type="NCBI Taxonomy" id="73230"/>
    <lineage>
        <taxon>Eukaryota</taxon>
        <taxon>Fungi</taxon>
        <taxon>Dikarya</taxon>
        <taxon>Ascomycota</taxon>
        <taxon>Pezizomycotina</taxon>
        <taxon>Eurotiomycetes</taxon>
        <taxon>Eurotiomycetidae</taxon>
        <taxon>Onygenales</taxon>
        <taxon>Ajellomycetaceae</taxon>
        <taxon>Emergomyces</taxon>
    </lineage>
</organism>
<reference evidence="2" key="1">
    <citation type="journal article" date="2015" name="PLoS Genet.">
        <title>The dynamic genome and transcriptome of the human fungal pathogen Blastomyces and close relative Emmonsia.</title>
        <authorList>
            <person name="Munoz J.F."/>
            <person name="Gauthier G.M."/>
            <person name="Desjardins C.A."/>
            <person name="Gallo J.E."/>
            <person name="Holder J."/>
            <person name="Sullivan T.D."/>
            <person name="Marty A.J."/>
            <person name="Carmen J.C."/>
            <person name="Chen Z."/>
            <person name="Ding L."/>
            <person name="Gujja S."/>
            <person name="Magrini V."/>
            <person name="Misas E."/>
            <person name="Mitreva M."/>
            <person name="Priest M."/>
            <person name="Saif S."/>
            <person name="Whiston E.A."/>
            <person name="Young S."/>
            <person name="Zeng Q."/>
            <person name="Goldman W.E."/>
            <person name="Mardis E.R."/>
            <person name="Taylor J.W."/>
            <person name="McEwen J.G."/>
            <person name="Clay O.K."/>
            <person name="Klein B.S."/>
            <person name="Cuomo C.A."/>
        </authorList>
    </citation>
    <scope>NUCLEOTIDE SEQUENCE [LARGE SCALE GENOMIC DNA]</scope>
    <source>
        <strain evidence="2">UAMH 3008</strain>
    </source>
</reference>